<dbReference type="PANTHER" id="PTHR10556:SF35">
    <property type="entry name" value="3-OXO-5-ALPHA-STEROID 4-DEHYDROGENASE FAMILY PROTEIN"/>
    <property type="match status" value="1"/>
</dbReference>
<comment type="caution">
    <text evidence="2">The sequence shown here is derived from an EMBL/GenBank/DDBJ whole genome shotgun (WGS) entry which is preliminary data.</text>
</comment>
<organism evidence="2 3">
    <name type="scientific">Lichtheimia corymbifera JMRC:FSU:9682</name>
    <dbReference type="NCBI Taxonomy" id="1263082"/>
    <lineage>
        <taxon>Eukaryota</taxon>
        <taxon>Fungi</taxon>
        <taxon>Fungi incertae sedis</taxon>
        <taxon>Mucoromycota</taxon>
        <taxon>Mucoromycotina</taxon>
        <taxon>Mucoromycetes</taxon>
        <taxon>Mucorales</taxon>
        <taxon>Lichtheimiaceae</taxon>
        <taxon>Lichtheimia</taxon>
    </lineage>
</organism>
<dbReference type="STRING" id="1263082.A0A068RKL2"/>
<protein>
    <recommendedName>
        <fullName evidence="4">Steroid 5-alpha reductase C-terminal domain-containing protein</fullName>
    </recommendedName>
</protein>
<dbReference type="VEuPathDB" id="FungiDB:LCOR_01900.1"/>
<evidence type="ECO:0008006" key="4">
    <source>
        <dbReference type="Google" id="ProtNLM"/>
    </source>
</evidence>
<feature type="transmembrane region" description="Helical" evidence="1">
    <location>
        <begin position="12"/>
        <end position="29"/>
    </location>
</feature>
<keyword evidence="3" id="KW-1185">Reference proteome</keyword>
<evidence type="ECO:0000313" key="3">
    <source>
        <dbReference type="Proteomes" id="UP000027586"/>
    </source>
</evidence>
<gene>
    <name evidence="2" type="ORF">LCOR_01900.1</name>
</gene>
<feature type="transmembrane region" description="Helical" evidence="1">
    <location>
        <begin position="113"/>
        <end position="132"/>
    </location>
</feature>
<dbReference type="PANTHER" id="PTHR10556">
    <property type="entry name" value="3-OXO-5-ALPHA-STEROID 4-DEHYDROGENASE"/>
    <property type="match status" value="1"/>
</dbReference>
<dbReference type="AlphaFoldDB" id="A0A068RKL2"/>
<feature type="transmembrane region" description="Helical" evidence="1">
    <location>
        <begin position="54"/>
        <end position="73"/>
    </location>
</feature>
<evidence type="ECO:0000313" key="2">
    <source>
        <dbReference type="EMBL" id="CDH50177.1"/>
    </source>
</evidence>
<dbReference type="InterPro" id="IPR039357">
    <property type="entry name" value="SRD5A/TECR"/>
</dbReference>
<dbReference type="EMBL" id="CBTN010000005">
    <property type="protein sequence ID" value="CDH50177.1"/>
    <property type="molecule type" value="Genomic_DNA"/>
</dbReference>
<keyword evidence="1" id="KW-0472">Membrane</keyword>
<keyword evidence="1" id="KW-1133">Transmembrane helix</keyword>
<accession>A0A068RKL2</accession>
<dbReference type="GO" id="GO:0016491">
    <property type="term" value="F:oxidoreductase activity"/>
    <property type="evidence" value="ECO:0007669"/>
    <property type="project" value="TreeGrafter"/>
</dbReference>
<keyword evidence="1" id="KW-0812">Transmembrane</keyword>
<reference evidence="2" key="1">
    <citation type="submission" date="2013-08" db="EMBL/GenBank/DDBJ databases">
        <title>Gene expansion shapes genome architecture in the human pathogen Lichtheimia corymbifera: an evolutionary genomics analysis in the ancient terrestrial Mucorales (Mucoromycotina).</title>
        <authorList>
            <person name="Schwartze V.U."/>
            <person name="Winter S."/>
            <person name="Shelest E."/>
            <person name="Marcet-Houben M."/>
            <person name="Horn F."/>
            <person name="Wehner S."/>
            <person name="Hoffmann K."/>
            <person name="Riege K."/>
            <person name="Sammeth M."/>
            <person name="Nowrousian M."/>
            <person name="Valiante V."/>
            <person name="Linde J."/>
            <person name="Jacobsen I.D."/>
            <person name="Marz M."/>
            <person name="Brakhage A.A."/>
            <person name="Gabaldon T."/>
            <person name="Bocker S."/>
            <person name="Voigt K."/>
        </authorList>
    </citation>
    <scope>NUCLEOTIDE SEQUENCE [LARGE SCALE GENOMIC DNA]</scope>
    <source>
        <strain evidence="2">FSU 9682</strain>
    </source>
</reference>
<name>A0A068RKL2_9FUNG</name>
<sequence length="233" mass="26101">MYIPDSSPQNITLFFTAIIGVSIVVLRELKPTTRLGYSKFASTNSTIWKIPSRWGMLLIYMPSALLFLALLTLPSAKGHVWITVLLSAFHYMKRIYEVLFLHKYSGSALIKDTLLISTCYAVHAVGLVYLTARVPVDRIVRKQVTFGTTFFIVGETMNHYHHRILAGLRKEKDDLGEIIAFIAMGFVSQNGMTFVLQLGSAAYLAVRAHNTKAWYESKFPQAAPRAALMPGIL</sequence>
<dbReference type="OrthoDB" id="5788137at2759"/>
<dbReference type="Proteomes" id="UP000027586">
    <property type="component" value="Unassembled WGS sequence"/>
</dbReference>
<proteinExistence type="predicted"/>
<evidence type="ECO:0000256" key="1">
    <source>
        <dbReference type="SAM" id="Phobius"/>
    </source>
</evidence>